<dbReference type="InterPro" id="IPR013780">
    <property type="entry name" value="Glyco_hydro_b"/>
</dbReference>
<dbReference type="SUPFAM" id="SSF51445">
    <property type="entry name" value="(Trans)glycosidases"/>
    <property type="match status" value="1"/>
</dbReference>
<dbReference type="GO" id="GO:0004553">
    <property type="term" value="F:hydrolase activity, hydrolyzing O-glycosyl compounds"/>
    <property type="evidence" value="ECO:0007669"/>
    <property type="project" value="InterPro"/>
</dbReference>
<feature type="signal peptide" evidence="1">
    <location>
        <begin position="1"/>
        <end position="27"/>
    </location>
</feature>
<dbReference type="PANTHER" id="PTHR42767">
    <property type="entry name" value="ENDO-BETA-1,6-GALACTANASE"/>
    <property type="match status" value="1"/>
</dbReference>
<dbReference type="InterPro" id="IPR006311">
    <property type="entry name" value="TAT_signal"/>
</dbReference>
<keyword evidence="1" id="KW-0732">Signal</keyword>
<dbReference type="Pfam" id="PF14587">
    <property type="entry name" value="Glyco_hydr_30_2"/>
    <property type="match status" value="1"/>
</dbReference>
<dbReference type="AlphaFoldDB" id="A0A7K3RXH1"/>
<dbReference type="Gene3D" id="3.20.20.80">
    <property type="entry name" value="Glycosidases"/>
    <property type="match status" value="1"/>
</dbReference>
<evidence type="ECO:0000259" key="2">
    <source>
        <dbReference type="Pfam" id="PF14587"/>
    </source>
</evidence>
<dbReference type="Gene3D" id="2.60.40.1180">
    <property type="entry name" value="Golgi alpha-mannosidase II"/>
    <property type="match status" value="1"/>
</dbReference>
<gene>
    <name evidence="3" type="ORF">G3I50_17025</name>
</gene>
<protein>
    <submittedName>
        <fullName evidence="3">Beta-1,6-galactanase</fullName>
    </submittedName>
</protein>
<evidence type="ECO:0000313" key="3">
    <source>
        <dbReference type="EMBL" id="NEC19946.1"/>
    </source>
</evidence>
<organism evidence="3 4">
    <name type="scientific">Streptomyces parvus</name>
    <dbReference type="NCBI Taxonomy" id="66428"/>
    <lineage>
        <taxon>Bacteria</taxon>
        <taxon>Bacillati</taxon>
        <taxon>Actinomycetota</taxon>
        <taxon>Actinomycetes</taxon>
        <taxon>Kitasatosporales</taxon>
        <taxon>Streptomycetaceae</taxon>
        <taxon>Streptomyces</taxon>
    </lineage>
</organism>
<accession>A0A7K3RXH1</accession>
<evidence type="ECO:0000313" key="4">
    <source>
        <dbReference type="Proteomes" id="UP000469670"/>
    </source>
</evidence>
<feature type="domain" description="Endo-beta-1,6-galactanase-like" evidence="2">
    <location>
        <begin position="31"/>
        <end position="261"/>
    </location>
</feature>
<dbReference type="InterPro" id="IPR039743">
    <property type="entry name" value="6GAL/EXGAL"/>
</dbReference>
<reference evidence="3 4" key="1">
    <citation type="submission" date="2020-01" db="EMBL/GenBank/DDBJ databases">
        <title>Insect and environment-associated Actinomycetes.</title>
        <authorList>
            <person name="Currrie C."/>
            <person name="Chevrette M."/>
            <person name="Carlson C."/>
            <person name="Stubbendieck R."/>
            <person name="Wendt-Pienkowski E."/>
        </authorList>
    </citation>
    <scope>NUCLEOTIDE SEQUENCE [LARGE SCALE GENOMIC DNA]</scope>
    <source>
        <strain evidence="3 4">SID7590</strain>
    </source>
</reference>
<dbReference type="PANTHER" id="PTHR42767:SF1">
    <property type="entry name" value="ENDO-BETA-1,6-GALACTANASE-LIKE DOMAIN-CONTAINING PROTEIN"/>
    <property type="match status" value="1"/>
</dbReference>
<feature type="chain" id="PRO_5029705034" evidence="1">
    <location>
        <begin position="28"/>
        <end position="497"/>
    </location>
</feature>
<proteinExistence type="predicted"/>
<name>A0A7K3RXH1_9ACTN</name>
<comment type="caution">
    <text evidence="3">The sequence shown here is derived from an EMBL/GenBank/DDBJ whole genome shotgun (WGS) entry which is preliminary data.</text>
</comment>
<sequence>MIRRRTLLAGAGAGVIATTLASGTARADSTVTVDPAVNWGTWEGWGTSLSWWARALGNRDDLADLFFTTDWVTYGGKSLPGLGLNIARYNAGASSWNQTASGDRMVVSDYIQPWKRIEGFWQDWTSEDPTSSAWNWNADANQRAMLLKATERGAISELFAKSPMWWMCKNHNPSGAGVHQDNIQSWNHRPYASYLAAVALRAKEDWGVDFVSVEPFNEPSAEYWHAQNKQEGCYMSRGVQKQILPHLRSELDRRGLSAIRIAASDETSMTAAIATWDAFDPLTRSLVDRVNVHGYEGGAAPRAQLYTKAVTESGKGLWNSETGNGDGSGLSLALTILADFRELHQTAWVYWQVMDNNPNWAMIDYTPGTGYGVTPDTPAVAGSVRHKYYLMAQFSRHIRPGMKIIQTGDPLTVAALDEKNHKLVIVAANNGSTLKNVTFDLSRFSAVAGRPDGVVRRWNTGAGDTYTQRSTTLNGKSVTIPVNTKCLQTVEIEGVVV</sequence>
<dbReference type="InterPro" id="IPR039514">
    <property type="entry name" value="6GAL-like"/>
</dbReference>
<dbReference type="RefSeq" id="WP_164203378.1">
    <property type="nucleotide sequence ID" value="NZ_JAAGMP010000763.1"/>
</dbReference>
<dbReference type="InterPro" id="IPR017853">
    <property type="entry name" value="GH"/>
</dbReference>
<evidence type="ECO:0000256" key="1">
    <source>
        <dbReference type="SAM" id="SignalP"/>
    </source>
</evidence>
<dbReference type="PROSITE" id="PS51318">
    <property type="entry name" value="TAT"/>
    <property type="match status" value="1"/>
</dbReference>
<dbReference type="EMBL" id="JAAGMP010000763">
    <property type="protein sequence ID" value="NEC19946.1"/>
    <property type="molecule type" value="Genomic_DNA"/>
</dbReference>
<dbReference type="Proteomes" id="UP000469670">
    <property type="component" value="Unassembled WGS sequence"/>
</dbReference>